<dbReference type="InterPro" id="IPR027417">
    <property type="entry name" value="P-loop_NTPase"/>
</dbReference>
<dbReference type="OrthoDB" id="9789562at2"/>
<dbReference type="PANTHER" id="PTHR32182:SF0">
    <property type="entry name" value="DNA REPLICATION AND REPAIR PROTEIN RECF"/>
    <property type="match status" value="1"/>
</dbReference>
<dbReference type="GO" id="GO:0006302">
    <property type="term" value="P:double-strand break repair"/>
    <property type="evidence" value="ECO:0007669"/>
    <property type="project" value="TreeGrafter"/>
</dbReference>
<evidence type="ECO:0000256" key="2">
    <source>
        <dbReference type="SAM" id="MobiDB-lite"/>
    </source>
</evidence>
<keyword evidence="1" id="KW-0175">Coiled coil</keyword>
<evidence type="ECO:0000256" key="1">
    <source>
        <dbReference type="SAM" id="Coils"/>
    </source>
</evidence>
<proteinExistence type="predicted"/>
<evidence type="ECO:0000259" key="3">
    <source>
        <dbReference type="Pfam" id="PF13166"/>
    </source>
</evidence>
<organism evidence="4 5">
    <name type="scientific">Pectobacterium brasiliense</name>
    <dbReference type="NCBI Taxonomy" id="180957"/>
    <lineage>
        <taxon>Bacteria</taxon>
        <taxon>Pseudomonadati</taxon>
        <taxon>Pseudomonadota</taxon>
        <taxon>Gammaproteobacteria</taxon>
        <taxon>Enterobacterales</taxon>
        <taxon>Pectobacteriaceae</taxon>
        <taxon>Pectobacterium</taxon>
    </lineage>
</organism>
<name>A0A0M2F3Q8_9GAMM</name>
<dbReference type="InterPro" id="IPR026866">
    <property type="entry name" value="CR006_AAA"/>
</dbReference>
<dbReference type="AlphaFoldDB" id="A0A0M2F3Q8"/>
<dbReference type="Proteomes" id="UP000029435">
    <property type="component" value="Unassembled WGS sequence"/>
</dbReference>
<dbReference type="SUPFAM" id="SSF52540">
    <property type="entry name" value="P-loop containing nucleoside triphosphate hydrolases"/>
    <property type="match status" value="1"/>
</dbReference>
<feature type="coiled-coil region" evidence="1">
    <location>
        <begin position="490"/>
        <end position="517"/>
    </location>
</feature>
<accession>A0A0M2F3Q8</accession>
<dbReference type="RefSeq" id="WP_039311431.1">
    <property type="nucleotide sequence ID" value="NZ_JQOD01000001.1"/>
</dbReference>
<reference evidence="4 5" key="1">
    <citation type="submission" date="2014-08" db="EMBL/GenBank/DDBJ databases">
        <title>Genome sequences of NCPPB Pectobacterium isolates.</title>
        <authorList>
            <person name="Glover R.H."/>
            <person name="Sapp M."/>
            <person name="Elphinstone J."/>
        </authorList>
    </citation>
    <scope>NUCLEOTIDE SEQUENCE [LARGE SCALE GENOMIC DNA]</scope>
    <source>
        <strain evidence="4 5">LMG 21372</strain>
    </source>
</reference>
<dbReference type="Pfam" id="PF13166">
    <property type="entry name" value="AAA_13"/>
    <property type="match status" value="1"/>
</dbReference>
<dbReference type="PANTHER" id="PTHR32182">
    <property type="entry name" value="DNA REPLICATION AND REPAIR PROTEIN RECF"/>
    <property type="match status" value="1"/>
</dbReference>
<feature type="domain" description="Protein CR006 P-loop" evidence="3">
    <location>
        <begin position="383"/>
        <end position="701"/>
    </location>
</feature>
<evidence type="ECO:0000313" key="4">
    <source>
        <dbReference type="EMBL" id="KGA34975.1"/>
    </source>
</evidence>
<dbReference type="GO" id="GO:0000731">
    <property type="term" value="P:DNA synthesis involved in DNA repair"/>
    <property type="evidence" value="ECO:0007669"/>
    <property type="project" value="TreeGrafter"/>
</dbReference>
<protein>
    <submittedName>
        <fullName evidence="4">ATPase</fullName>
    </submittedName>
</protein>
<feature type="region of interest" description="Disordered" evidence="2">
    <location>
        <begin position="856"/>
        <end position="882"/>
    </location>
</feature>
<evidence type="ECO:0000313" key="5">
    <source>
        <dbReference type="Proteomes" id="UP000029435"/>
    </source>
</evidence>
<dbReference type="EMBL" id="JQOD01000001">
    <property type="protein sequence ID" value="KGA34975.1"/>
    <property type="molecule type" value="Genomic_DNA"/>
</dbReference>
<comment type="caution">
    <text evidence="4">The sequence shown here is derived from an EMBL/GenBank/DDBJ whole genome shotgun (WGS) entry which is preliminary data.</text>
</comment>
<dbReference type="Gene3D" id="3.40.50.300">
    <property type="entry name" value="P-loop containing nucleotide triphosphate hydrolases"/>
    <property type="match status" value="1"/>
</dbReference>
<gene>
    <name evidence="4" type="ORF">KU74_00480</name>
</gene>
<sequence length="882" mass="95450">MAILQEILVWTQGIPAWQSDAISRLLAKQTLTPQDYEDLYALLKLAHGIPDPKNRQPQPLTADQIPAKVEATTHIELRAIKNLLNVNAIAENQQLAVGSAGMTVIYGDNGSGKSGYSRVLKRACRARDQSEPIHPNANLPGAKAGNAQASFDITIDGAVKEVTWHQGKEAPPELSSFAIFDAHCARAYLDSEDDFSYVPYGLEVFETLAKVCQQLKNSVEQEQKQSAVDLAVFAPLHGETAVGKLITGLSAKTTTAQIEALATLKPEELEQWETLERSLKENNPKEKAGLLRLRARRIAAIAKSAADKGLVVGPEAIAKLKALADSFRAAQAAAALAAKNFKEGENLLPGTGGEAWRELFDAARKFALEAHPDKQFPDLGADAACPLCQQPLAAGAERLLRFEAFIQAEAEKTAQARRQALAADYRPFAASVMVLNFDEATQAEVAEIDSPLVADTKTFEAVLSARHEAIKAAVVSHDWTGLDQALVSPADRLQALADKLNAEAEALDQASNEEARAVLQKQLGELDARVKLSQVKEAVVTAVAKLVHQGKLKNCLTSVRTNAISLKASELAEKVVSKELADALNREFKALGVGSLSVSLQSRADRGKALHKLKLQLPQVRSPGEILSEGEQRAIAIGSFLAEVGLSGGKGGIVFDDPVSSLDHRRRERVAKRLAAEAVQRQVIIFTHDIYFLCLLAEEAKQVGAAVVTQSLTRRAEGFGIADPELPFEGKNASKRIGALKAQQQAIAKLHKEGNEQEHQRQTVDAYFRLRMAWERAVEEVLLREVILRFRKGVETQRLVGVSVGDDDYAQVNAGMSKCSNYAHDKAMMGGVAIPDPDELLTDILALESWRAQVHKRSEETAKKRKAGPPIPAGAGVQVAPA</sequence>